<evidence type="ECO:0000256" key="1">
    <source>
        <dbReference type="ARBA" id="ARBA00023125"/>
    </source>
</evidence>
<evidence type="ECO:0000313" key="4">
    <source>
        <dbReference type="Proteomes" id="UP000836404"/>
    </source>
</evidence>
<dbReference type="SUPFAM" id="SSF47823">
    <property type="entry name" value="lambda integrase-like, N-terminal domain"/>
    <property type="match status" value="1"/>
</dbReference>
<dbReference type="GO" id="GO:0003677">
    <property type="term" value="F:DNA binding"/>
    <property type="evidence" value="ECO:0007669"/>
    <property type="project" value="UniProtKB-KW"/>
</dbReference>
<dbReference type="InterPro" id="IPR010998">
    <property type="entry name" value="Integrase_recombinase_N"/>
</dbReference>
<gene>
    <name evidence="3" type="ORF">JKILLFL_G109</name>
</gene>
<keyword evidence="1" id="KW-0238">DNA-binding</keyword>
<comment type="caution">
    <text evidence="3">The sequence shown here is derived from an EMBL/GenBank/DDBJ whole genome shotgun (WGS) entry which is preliminary data.</text>
</comment>
<feature type="non-terminal residue" evidence="3">
    <location>
        <position position="1"/>
    </location>
</feature>
<keyword evidence="4" id="KW-1185">Reference proteome</keyword>
<organism evidence="3 4">
    <name type="scientific">Tilletia laevis</name>
    <dbReference type="NCBI Taxonomy" id="157183"/>
    <lineage>
        <taxon>Eukaryota</taxon>
        <taxon>Fungi</taxon>
        <taxon>Dikarya</taxon>
        <taxon>Basidiomycota</taxon>
        <taxon>Ustilaginomycotina</taxon>
        <taxon>Exobasidiomycetes</taxon>
        <taxon>Tilletiales</taxon>
        <taxon>Tilletiaceae</taxon>
        <taxon>Tilletia</taxon>
    </lineage>
</organism>
<dbReference type="Proteomes" id="UP000836404">
    <property type="component" value="Unassembled WGS sequence"/>
</dbReference>
<dbReference type="Gene3D" id="1.10.150.130">
    <property type="match status" value="1"/>
</dbReference>
<feature type="non-terminal residue" evidence="3">
    <location>
        <position position="93"/>
    </location>
</feature>
<evidence type="ECO:0000256" key="2">
    <source>
        <dbReference type="SAM" id="MobiDB-lite"/>
    </source>
</evidence>
<sequence length="93" mass="10011">PLPDDPTPTSSRLQLRPPTTVSSRWAGLDDEALASVMEAAFAPSTLSGYGTGLGHFLAYCDTRKVNEEDRCPADEDLLCRFVAAQAGLYSGEY</sequence>
<reference evidence="3 4" key="1">
    <citation type="submission" date="2020-10" db="EMBL/GenBank/DDBJ databases">
        <authorList>
            <person name="Sedaghatjoo S."/>
        </authorList>
    </citation>
    <scope>NUCLEOTIDE SEQUENCE [LARGE SCALE GENOMIC DNA]</scope>
    <source>
        <strain evidence="3 4">LLFL</strain>
    </source>
</reference>
<dbReference type="AlphaFoldDB" id="A0A9N8LQ26"/>
<dbReference type="EMBL" id="CAJHJF010003077">
    <property type="protein sequence ID" value="CAD6932863.1"/>
    <property type="molecule type" value="Genomic_DNA"/>
</dbReference>
<feature type="compositionally biased region" description="Polar residues" evidence="2">
    <location>
        <begin position="7"/>
        <end position="21"/>
    </location>
</feature>
<proteinExistence type="predicted"/>
<protein>
    <submittedName>
        <fullName evidence="3">Uncharacterized protein</fullName>
    </submittedName>
</protein>
<name>A0A9N8LQ26_9BASI</name>
<evidence type="ECO:0000313" key="3">
    <source>
        <dbReference type="EMBL" id="CAD6932863.1"/>
    </source>
</evidence>
<feature type="region of interest" description="Disordered" evidence="2">
    <location>
        <begin position="1"/>
        <end position="21"/>
    </location>
</feature>
<accession>A0A9N8LQ26</accession>